<keyword evidence="3" id="KW-0813">Transport</keyword>
<protein>
    <submittedName>
        <fullName evidence="9">Branched-chain amino acid exporter BrnF</fullName>
    </submittedName>
</protein>
<comment type="subcellular location">
    <subcellularLocation>
        <location evidence="1">Cell membrane</location>
        <topology evidence="1">Multi-pass membrane protein</topology>
    </subcellularLocation>
</comment>
<organism evidence="9 10">
    <name type="scientific">Gordonia alkaliphila</name>
    <dbReference type="NCBI Taxonomy" id="1053547"/>
    <lineage>
        <taxon>Bacteria</taxon>
        <taxon>Bacillati</taxon>
        <taxon>Actinomycetota</taxon>
        <taxon>Actinomycetes</taxon>
        <taxon>Mycobacteriales</taxon>
        <taxon>Gordoniaceae</taxon>
        <taxon>Gordonia</taxon>
    </lineage>
</organism>
<feature type="transmembrane region" description="Helical" evidence="8">
    <location>
        <begin position="32"/>
        <end position="53"/>
    </location>
</feature>
<gene>
    <name evidence="9" type="primary">brnF</name>
    <name evidence="9" type="ORF">GCM10023217_11310</name>
</gene>
<evidence type="ECO:0000313" key="9">
    <source>
        <dbReference type="EMBL" id="GAA4744181.1"/>
    </source>
</evidence>
<evidence type="ECO:0000256" key="3">
    <source>
        <dbReference type="ARBA" id="ARBA00022448"/>
    </source>
</evidence>
<dbReference type="InterPro" id="IPR011606">
    <property type="entry name" value="Brnchd-chn_aa_trnsp_permease"/>
</dbReference>
<dbReference type="PANTHER" id="PTHR34979">
    <property type="entry name" value="INNER MEMBRANE PROTEIN YGAZ"/>
    <property type="match status" value="1"/>
</dbReference>
<reference evidence="10" key="1">
    <citation type="journal article" date="2019" name="Int. J. Syst. Evol. Microbiol.">
        <title>The Global Catalogue of Microorganisms (GCM) 10K type strain sequencing project: providing services to taxonomists for standard genome sequencing and annotation.</title>
        <authorList>
            <consortium name="The Broad Institute Genomics Platform"/>
            <consortium name="The Broad Institute Genome Sequencing Center for Infectious Disease"/>
            <person name="Wu L."/>
            <person name="Ma J."/>
        </authorList>
    </citation>
    <scope>NUCLEOTIDE SEQUENCE [LARGE SCALE GENOMIC DNA]</scope>
    <source>
        <strain evidence="10">JCM 18077</strain>
    </source>
</reference>
<keyword evidence="10" id="KW-1185">Reference proteome</keyword>
<evidence type="ECO:0000256" key="6">
    <source>
        <dbReference type="ARBA" id="ARBA00022989"/>
    </source>
</evidence>
<dbReference type="RefSeq" id="WP_345312751.1">
    <property type="nucleotide sequence ID" value="NZ_BAABIE010000004.1"/>
</dbReference>
<feature type="transmembrane region" description="Helical" evidence="8">
    <location>
        <begin position="65"/>
        <end position="88"/>
    </location>
</feature>
<dbReference type="EMBL" id="BAABIE010000004">
    <property type="protein sequence ID" value="GAA4744181.1"/>
    <property type="molecule type" value="Genomic_DNA"/>
</dbReference>
<evidence type="ECO:0000256" key="1">
    <source>
        <dbReference type="ARBA" id="ARBA00004651"/>
    </source>
</evidence>
<evidence type="ECO:0000313" key="10">
    <source>
        <dbReference type="Proteomes" id="UP001500822"/>
    </source>
</evidence>
<proteinExistence type="inferred from homology"/>
<evidence type="ECO:0000256" key="2">
    <source>
        <dbReference type="ARBA" id="ARBA00010735"/>
    </source>
</evidence>
<feature type="transmembrane region" description="Helical" evidence="8">
    <location>
        <begin position="139"/>
        <end position="163"/>
    </location>
</feature>
<comment type="caution">
    <text evidence="9">The sequence shown here is derived from an EMBL/GenBank/DDBJ whole genome shotgun (WGS) entry which is preliminary data.</text>
</comment>
<comment type="similarity">
    <text evidence="2">Belongs to the AzlC family.</text>
</comment>
<feature type="transmembrane region" description="Helical" evidence="8">
    <location>
        <begin position="214"/>
        <end position="231"/>
    </location>
</feature>
<keyword evidence="7 8" id="KW-0472">Membrane</keyword>
<evidence type="ECO:0000256" key="7">
    <source>
        <dbReference type="ARBA" id="ARBA00023136"/>
    </source>
</evidence>
<keyword evidence="5 8" id="KW-0812">Transmembrane</keyword>
<dbReference type="Proteomes" id="UP001500822">
    <property type="component" value="Unassembled WGS sequence"/>
</dbReference>
<dbReference type="Pfam" id="PF03591">
    <property type="entry name" value="AzlC"/>
    <property type="match status" value="1"/>
</dbReference>
<evidence type="ECO:0000256" key="4">
    <source>
        <dbReference type="ARBA" id="ARBA00022475"/>
    </source>
</evidence>
<sequence>MNDGGRIEKDDGAASADVLTGLRLSLPAGLGMVPLGMAFGLLVVQEGFAWWLAPALSFLAYAGSLELLLVGLIAATTPIATIAVTTFFVNFRHVFYAFSFPLHVVRGWWARLYSMYALTDEAFAITAAHPGTWTHRRLLAAQVALQVYWVGGGLLGVAVGSLLPGPIEGLEFALCALFITLTLDACRTRPQVPVLLLAALSFALAMVLTPGALLFTALLVFVGLLIARYAWQRKGADT</sequence>
<evidence type="ECO:0000256" key="8">
    <source>
        <dbReference type="SAM" id="Phobius"/>
    </source>
</evidence>
<name>A0ABP8Z205_9ACTN</name>
<dbReference type="PANTHER" id="PTHR34979:SF1">
    <property type="entry name" value="INNER MEMBRANE PROTEIN YGAZ"/>
    <property type="match status" value="1"/>
</dbReference>
<keyword evidence="6 8" id="KW-1133">Transmembrane helix</keyword>
<accession>A0ABP8Z205</accession>
<evidence type="ECO:0000256" key="5">
    <source>
        <dbReference type="ARBA" id="ARBA00022692"/>
    </source>
</evidence>
<keyword evidence="4" id="KW-1003">Cell membrane</keyword>